<dbReference type="OrthoDB" id="4272374at2"/>
<comment type="caution">
    <text evidence="2">The sequence shown here is derived from an EMBL/GenBank/DDBJ whole genome shotgun (WGS) entry which is preliminary data.</text>
</comment>
<dbReference type="EMBL" id="BJND01000005">
    <property type="protein sequence ID" value="GEC02950.1"/>
    <property type="molecule type" value="Genomic_DNA"/>
</dbReference>
<dbReference type="Proteomes" id="UP000317881">
    <property type="component" value="Unassembled WGS sequence"/>
</dbReference>
<sequence length="109" mass="12711">MERFTEEDMVHLVAYQNLYGVITPNRLDLVIARLGMDVAAPHMKKGKRPRLRDHLFVWSRASRPRRTGRDLLEAVRGIQAVYDRQAADQQADRRRRRRRAVPSEPPHSG</sequence>
<gene>
    <name evidence="2" type="ORF">SSP24_06050</name>
</gene>
<protein>
    <submittedName>
        <fullName evidence="2">Uncharacterized protein</fullName>
    </submittedName>
</protein>
<dbReference type="AlphaFoldDB" id="A0A4Y3VAV6"/>
<dbReference type="RefSeq" id="WP_141307166.1">
    <property type="nucleotide sequence ID" value="NZ_BJND01000005.1"/>
</dbReference>
<accession>A0A4Y3VAV6</accession>
<proteinExistence type="predicted"/>
<name>A0A4Y3VAV6_9ACTN</name>
<reference evidence="2 3" key="1">
    <citation type="submission" date="2019-06" db="EMBL/GenBank/DDBJ databases">
        <title>Whole genome shotgun sequence of Streptomyces spinoverrucosus NBRC 14228.</title>
        <authorList>
            <person name="Hosoyama A."/>
            <person name="Uohara A."/>
            <person name="Ohji S."/>
            <person name="Ichikawa N."/>
        </authorList>
    </citation>
    <scope>NUCLEOTIDE SEQUENCE [LARGE SCALE GENOMIC DNA]</scope>
    <source>
        <strain evidence="2 3">NBRC 14228</strain>
    </source>
</reference>
<evidence type="ECO:0000256" key="1">
    <source>
        <dbReference type="SAM" id="MobiDB-lite"/>
    </source>
</evidence>
<keyword evidence="3" id="KW-1185">Reference proteome</keyword>
<evidence type="ECO:0000313" key="2">
    <source>
        <dbReference type="EMBL" id="GEC02950.1"/>
    </source>
</evidence>
<organism evidence="2 3">
    <name type="scientific">Streptomyces spinoverrucosus</name>
    <dbReference type="NCBI Taxonomy" id="284043"/>
    <lineage>
        <taxon>Bacteria</taxon>
        <taxon>Bacillati</taxon>
        <taxon>Actinomycetota</taxon>
        <taxon>Actinomycetes</taxon>
        <taxon>Kitasatosporales</taxon>
        <taxon>Streptomycetaceae</taxon>
        <taxon>Streptomyces</taxon>
    </lineage>
</organism>
<evidence type="ECO:0000313" key="3">
    <source>
        <dbReference type="Proteomes" id="UP000317881"/>
    </source>
</evidence>
<feature type="region of interest" description="Disordered" evidence="1">
    <location>
        <begin position="83"/>
        <end position="109"/>
    </location>
</feature>